<feature type="compositionally biased region" description="Gly residues" evidence="2">
    <location>
        <begin position="708"/>
        <end position="717"/>
    </location>
</feature>
<dbReference type="InterPro" id="IPR032812">
    <property type="entry name" value="SbsA_Ig"/>
</dbReference>
<dbReference type="AlphaFoldDB" id="A0A1F7TLG0"/>
<evidence type="ECO:0000259" key="5">
    <source>
        <dbReference type="Pfam" id="PF19077"/>
    </source>
</evidence>
<gene>
    <name evidence="6" type="ORF">A2856_01625</name>
</gene>
<feature type="region of interest" description="Disordered" evidence="2">
    <location>
        <begin position="844"/>
        <end position="867"/>
    </location>
</feature>
<evidence type="ECO:0008006" key="8">
    <source>
        <dbReference type="Google" id="ProtNLM"/>
    </source>
</evidence>
<feature type="compositionally biased region" description="Low complexity" evidence="2">
    <location>
        <begin position="1"/>
        <end position="18"/>
    </location>
</feature>
<evidence type="ECO:0000259" key="4">
    <source>
        <dbReference type="Pfam" id="PF13205"/>
    </source>
</evidence>
<dbReference type="InterPro" id="IPR036366">
    <property type="entry name" value="PGBDSf"/>
</dbReference>
<dbReference type="InterPro" id="IPR002477">
    <property type="entry name" value="Peptidoglycan-bd-like"/>
</dbReference>
<feature type="domain" description="Bacterial Ig-like" evidence="5">
    <location>
        <begin position="284"/>
        <end position="384"/>
    </location>
</feature>
<name>A0A1F7TLG0_9BACT</name>
<feature type="compositionally biased region" description="Low complexity" evidence="2">
    <location>
        <begin position="255"/>
        <end position="269"/>
    </location>
</feature>
<dbReference type="InterPro" id="IPR013783">
    <property type="entry name" value="Ig-like_fold"/>
</dbReference>
<feature type="region of interest" description="Disordered" evidence="2">
    <location>
        <begin position="232"/>
        <end position="312"/>
    </location>
</feature>
<proteinExistence type="predicted"/>
<dbReference type="STRING" id="1802385.A2856_01625"/>
<feature type="domain" description="SbsA Ig-like" evidence="4">
    <location>
        <begin position="604"/>
        <end position="705"/>
    </location>
</feature>
<accession>A0A1F7TLG0</accession>
<feature type="region of interest" description="Disordered" evidence="2">
    <location>
        <begin position="393"/>
        <end position="413"/>
    </location>
</feature>
<evidence type="ECO:0000256" key="2">
    <source>
        <dbReference type="SAM" id="MobiDB-lite"/>
    </source>
</evidence>
<dbReference type="Pfam" id="PF01471">
    <property type="entry name" value="PG_binding_1"/>
    <property type="match status" value="1"/>
</dbReference>
<evidence type="ECO:0000256" key="1">
    <source>
        <dbReference type="ARBA" id="ARBA00022729"/>
    </source>
</evidence>
<organism evidence="6 7">
    <name type="scientific">Candidatus Uhrbacteria bacterium RIFCSPHIGHO2_01_FULL_63_20</name>
    <dbReference type="NCBI Taxonomy" id="1802385"/>
    <lineage>
        <taxon>Bacteria</taxon>
        <taxon>Candidatus Uhriibacteriota</taxon>
    </lineage>
</organism>
<reference evidence="6 7" key="1">
    <citation type="journal article" date="2016" name="Nat. Commun.">
        <title>Thousands of microbial genomes shed light on interconnected biogeochemical processes in an aquifer system.</title>
        <authorList>
            <person name="Anantharaman K."/>
            <person name="Brown C.T."/>
            <person name="Hug L.A."/>
            <person name="Sharon I."/>
            <person name="Castelle C.J."/>
            <person name="Probst A.J."/>
            <person name="Thomas B.C."/>
            <person name="Singh A."/>
            <person name="Wilkins M.J."/>
            <person name="Karaoz U."/>
            <person name="Brodie E.L."/>
            <person name="Williams K.H."/>
            <person name="Hubbard S.S."/>
            <person name="Banfield J.F."/>
        </authorList>
    </citation>
    <scope>NUCLEOTIDE SEQUENCE [LARGE SCALE GENOMIC DNA]</scope>
</reference>
<feature type="domain" description="Bacterial Ig-like" evidence="5">
    <location>
        <begin position="390"/>
        <end position="490"/>
    </location>
</feature>
<dbReference type="Proteomes" id="UP000177885">
    <property type="component" value="Unassembled WGS sequence"/>
</dbReference>
<evidence type="ECO:0000313" key="7">
    <source>
        <dbReference type="Proteomes" id="UP000177885"/>
    </source>
</evidence>
<evidence type="ECO:0000313" key="6">
    <source>
        <dbReference type="EMBL" id="OGL66374.1"/>
    </source>
</evidence>
<keyword evidence="1" id="KW-0732">Signal</keyword>
<feature type="compositionally biased region" description="Low complexity" evidence="2">
    <location>
        <begin position="394"/>
        <end position="404"/>
    </location>
</feature>
<dbReference type="Gene3D" id="2.60.40.10">
    <property type="entry name" value="Immunoglobulins"/>
    <property type="match status" value="2"/>
</dbReference>
<protein>
    <recommendedName>
        <fullName evidence="8">Peptidoglycan binding-like domain-containing protein</fullName>
    </recommendedName>
</protein>
<dbReference type="InterPro" id="IPR036365">
    <property type="entry name" value="PGBD-like_sf"/>
</dbReference>
<comment type="caution">
    <text evidence="6">The sequence shown here is derived from an EMBL/GenBank/DDBJ whole genome shotgun (WGS) entry which is preliminary data.</text>
</comment>
<dbReference type="Pfam" id="PF19077">
    <property type="entry name" value="Big_13"/>
    <property type="match status" value="2"/>
</dbReference>
<feature type="region of interest" description="Disordered" evidence="2">
    <location>
        <begin position="707"/>
        <end position="726"/>
    </location>
</feature>
<feature type="domain" description="Peptidoglycan binding-like" evidence="3">
    <location>
        <begin position="1057"/>
        <end position="1115"/>
    </location>
</feature>
<dbReference type="SUPFAM" id="SSF47090">
    <property type="entry name" value="PGBD-like"/>
    <property type="match status" value="1"/>
</dbReference>
<dbReference type="InterPro" id="IPR044016">
    <property type="entry name" value="Big_13"/>
</dbReference>
<dbReference type="EMBL" id="MGDT01000007">
    <property type="protein sequence ID" value="OGL66374.1"/>
    <property type="molecule type" value="Genomic_DNA"/>
</dbReference>
<sequence>MADAASNQVNASAAAPTATGGGTWDLTKPTISSVAIADATDDNGKVDQATVTFDSAVRDANITDGDGSLAGAAGAFTTGTADDDTTTFDRTLDTAAVDTSATAAQFNYSGATTFITDLAGNLLNTATDGTIADGDVVETDGAEPILTSVTLAYSGGKNRVTFGYSENITLAGGDGASTTLVGNITTAGTVAGFGSFDTAGDATVQTTMNSVSGSGTSSILVILAGETGGLISTVSDPGTEPSGPFSSTSVGSVKDSASNSVNSSAADVAPTGGGSWDLTDPTAPAVANLQAGSDSGASDADDVTNETTPTFDIGSIETGAAVNLISDVDGTIGTGTETANASTITSSVLTGGDAGTAHDITSTQVDTAGNESVASAALSVTIDTGVAAAPGVPDLTAGTDTGSSDTDDLTNDTTPDFDIVAGETGSTINLISDVDGAQGSAAESGGTATITAGGLTGSATGTVHSITATETDLAGNVSGSSAGLSVTVDNAAPEITAAEMQDTDDDGTLDEIVLTLDEVLDDSVSGTNGFDATSLADHGSCTGEDADPDGTTTLSVVFACTVAYTAVGDLTLDLVANAGVADAAGNQVATVTLDSGSVPAITDGAAPVIVSSTPADGATGVSRTADFTFTFSEPMDEATTEAAFSLTPAAGVNAFSWDGTSETLTVNPASTLAANTAYDIDFGGPAESAALGDPDMDAVTIGFTTASSGGGGGGGGSTTAPSTTPTLDLTAPSGTVTAGSAASVIWTVGGSGISNMELRYSADGGISTTLIATGLDKTLPYSWLIPASLQGNVILYAKGRDSGGAYLATDQATLTVAPASAEPPPAALSDGNLPTLSTLTDEQAGITRNEEGRRVAPDSGTAGPSPVSGVLEPISVVRPGQLVRGNSYPTIYLVTDDLKRHPLWDATTYFTWTDSWDRVVWVTDATLATLPLSSPLLPKPGVVLVKIQSDSNVYAVDANDGITYQLRWVPTEDIAVNLYGGAWADYVIDVEPTTLARYDDGADMTSSVVVNRSIMKTRAQLAALVAGTVQSTAVVRPPTAECTLSVRIDRSLGTGSSGTDVLAMQELLRCLGSFPTSVAPNGNYGPTTEAAVKDFQADNGLDTLGLVGPATRDALNAYLGT</sequence>
<feature type="region of interest" description="Disordered" evidence="2">
    <location>
        <begin position="1"/>
        <end position="24"/>
    </location>
</feature>
<dbReference type="Gene3D" id="2.60.40.3710">
    <property type="match status" value="1"/>
</dbReference>
<dbReference type="Gene3D" id="1.10.101.10">
    <property type="entry name" value="PGBD-like superfamily/PGBD"/>
    <property type="match status" value="1"/>
</dbReference>
<dbReference type="Pfam" id="PF13205">
    <property type="entry name" value="Big_5"/>
    <property type="match status" value="1"/>
</dbReference>
<evidence type="ECO:0000259" key="3">
    <source>
        <dbReference type="Pfam" id="PF01471"/>
    </source>
</evidence>